<feature type="region of interest" description="Disordered" evidence="1">
    <location>
        <begin position="1"/>
        <end position="20"/>
    </location>
</feature>
<proteinExistence type="predicted"/>
<evidence type="ECO:0000313" key="3">
    <source>
        <dbReference type="Proteomes" id="UP000000707"/>
    </source>
</evidence>
<feature type="region of interest" description="Disordered" evidence="1">
    <location>
        <begin position="55"/>
        <end position="107"/>
    </location>
</feature>
<reference evidence="2 3" key="1">
    <citation type="journal article" date="2011" name="Proc. Natl. Acad. Sci. U.S.A.">
        <title>Comparative genomics of xylose-fermenting fungi for enhanced biofuel production.</title>
        <authorList>
            <person name="Wohlbach D.J."/>
            <person name="Kuo A."/>
            <person name="Sato T.K."/>
            <person name="Potts K.M."/>
            <person name="Salamov A.A."/>
            <person name="LaButti K.M."/>
            <person name="Sun H."/>
            <person name="Clum A."/>
            <person name="Pangilinan J.L."/>
            <person name="Lindquist E.A."/>
            <person name="Lucas S."/>
            <person name="Lapidus A."/>
            <person name="Jin M."/>
            <person name="Gunawan C."/>
            <person name="Balan V."/>
            <person name="Dale B.E."/>
            <person name="Jeffries T.W."/>
            <person name="Zinkel R."/>
            <person name="Barry K.W."/>
            <person name="Grigoriev I.V."/>
            <person name="Gasch A.P."/>
        </authorList>
    </citation>
    <scope>NUCLEOTIDE SEQUENCE [LARGE SCALE GENOMIC DNA]</scope>
    <source>
        <strain evidence="3">ATCC 10573 / BCRC 21748 / CBS 615 / JCM 9827 / NBRC 10315 / NRRL Y-1498 / VKM Y-70</strain>
    </source>
</reference>
<dbReference type="Proteomes" id="UP000000707">
    <property type="component" value="Unassembled WGS sequence"/>
</dbReference>
<sequence>MKRFIEDDRSPVSEDELREMEEKYSEHNALFGSKDDIFGSINFMNEKVFNFRIFHDTGNKPDKEKSDKSKESGKLESSEATNASTTNNSDNDNNNNDDDNNIPSVEVNDFAKDKKKFLEICEKTWDQFVFDTR</sequence>
<dbReference type="AlphaFoldDB" id="G3AYT0"/>
<evidence type="ECO:0000256" key="1">
    <source>
        <dbReference type="SAM" id="MobiDB-lite"/>
    </source>
</evidence>
<dbReference type="HOGENOM" id="CLU_1906479_0_0_1"/>
<dbReference type="STRING" id="590646.G3AYT0"/>
<feature type="compositionally biased region" description="Low complexity" evidence="1">
    <location>
        <begin position="78"/>
        <end position="94"/>
    </location>
</feature>
<feature type="compositionally biased region" description="Basic and acidic residues" evidence="1">
    <location>
        <begin position="1"/>
        <end position="12"/>
    </location>
</feature>
<evidence type="ECO:0000313" key="2">
    <source>
        <dbReference type="EMBL" id="EGV65920.1"/>
    </source>
</evidence>
<accession>G3AYT0</accession>
<protein>
    <submittedName>
        <fullName evidence="2">Uncharacterized protein</fullName>
    </submittedName>
</protein>
<dbReference type="OrthoDB" id="3977264at2759"/>
<name>G3AYT0_CANTC</name>
<dbReference type="EMBL" id="GL996512">
    <property type="protein sequence ID" value="EGV65920.1"/>
    <property type="molecule type" value="Genomic_DNA"/>
</dbReference>
<organism evidence="3">
    <name type="scientific">Candida tenuis (strain ATCC 10573 / BCRC 21748 / CBS 615 / JCM 9827 / NBRC 10315 / NRRL Y-1498 / VKM Y-70)</name>
    <name type="common">Yeast</name>
    <name type="synonym">Yamadazyma tenuis</name>
    <dbReference type="NCBI Taxonomy" id="590646"/>
    <lineage>
        <taxon>Eukaryota</taxon>
        <taxon>Fungi</taxon>
        <taxon>Dikarya</taxon>
        <taxon>Ascomycota</taxon>
        <taxon>Saccharomycotina</taxon>
        <taxon>Pichiomycetes</taxon>
        <taxon>Debaryomycetaceae</taxon>
        <taxon>Yamadazyma</taxon>
    </lineage>
</organism>
<gene>
    <name evidence="2" type="ORF">CANTEDRAFT_112799</name>
</gene>
<feature type="compositionally biased region" description="Basic and acidic residues" evidence="1">
    <location>
        <begin position="55"/>
        <end position="77"/>
    </location>
</feature>
<keyword evidence="3" id="KW-1185">Reference proteome</keyword>